<dbReference type="AlphaFoldDB" id="A0A285E8R4"/>
<gene>
    <name evidence="4" type="ORF">SAMN06893097_10244</name>
</gene>
<dbReference type="InterPro" id="IPR023393">
    <property type="entry name" value="START-like_dom_sf"/>
</dbReference>
<dbReference type="InterPro" id="IPR013538">
    <property type="entry name" value="ASHA1/2-like_C"/>
</dbReference>
<dbReference type="Proteomes" id="UP000219514">
    <property type="component" value="Unassembled WGS sequence"/>
</dbReference>
<dbReference type="CDD" id="cd08899">
    <property type="entry name" value="SRPBCC_CalC_Aha1-like_6"/>
    <property type="match status" value="1"/>
</dbReference>
<reference evidence="4 5" key="1">
    <citation type="submission" date="2017-09" db="EMBL/GenBank/DDBJ databases">
        <authorList>
            <person name="Ehlers B."/>
            <person name="Leendertz F.H."/>
        </authorList>
    </citation>
    <scope>NUCLEOTIDE SEQUENCE [LARGE SCALE GENOMIC DNA]</scope>
    <source>
        <strain evidence="4 5">DSM 46844</strain>
    </source>
</reference>
<evidence type="ECO:0000259" key="3">
    <source>
        <dbReference type="Pfam" id="PF08327"/>
    </source>
</evidence>
<name>A0A285E8R4_9ACTN</name>
<dbReference type="OrthoDB" id="8117292at2"/>
<evidence type="ECO:0000313" key="4">
    <source>
        <dbReference type="EMBL" id="SNX95350.1"/>
    </source>
</evidence>
<dbReference type="Gene3D" id="3.30.530.20">
    <property type="match status" value="1"/>
</dbReference>
<dbReference type="RefSeq" id="WP_097205265.1">
    <property type="nucleotide sequence ID" value="NZ_JACHXB010000003.1"/>
</dbReference>
<evidence type="ECO:0000256" key="1">
    <source>
        <dbReference type="ARBA" id="ARBA00006817"/>
    </source>
</evidence>
<keyword evidence="5" id="KW-1185">Reference proteome</keyword>
<organism evidence="4 5">
    <name type="scientific">Geodermatophilus sabuli</name>
    <dbReference type="NCBI Taxonomy" id="1564158"/>
    <lineage>
        <taxon>Bacteria</taxon>
        <taxon>Bacillati</taxon>
        <taxon>Actinomycetota</taxon>
        <taxon>Actinomycetes</taxon>
        <taxon>Geodermatophilales</taxon>
        <taxon>Geodermatophilaceae</taxon>
        <taxon>Geodermatophilus</taxon>
    </lineage>
</organism>
<feature type="domain" description="Activator of Hsp90 ATPase homologue 1/2-like C-terminal" evidence="3">
    <location>
        <begin position="32"/>
        <end position="145"/>
    </location>
</feature>
<proteinExistence type="inferred from homology"/>
<evidence type="ECO:0000256" key="2">
    <source>
        <dbReference type="SAM" id="MobiDB-lite"/>
    </source>
</evidence>
<accession>A0A285E8R4</accession>
<evidence type="ECO:0000313" key="5">
    <source>
        <dbReference type="Proteomes" id="UP000219514"/>
    </source>
</evidence>
<comment type="similarity">
    <text evidence="1">Belongs to the AHA1 family.</text>
</comment>
<dbReference type="Pfam" id="PF08327">
    <property type="entry name" value="AHSA1"/>
    <property type="match status" value="1"/>
</dbReference>
<feature type="region of interest" description="Disordered" evidence="2">
    <location>
        <begin position="1"/>
        <end position="23"/>
    </location>
</feature>
<dbReference type="EMBL" id="OBDO01000002">
    <property type="protein sequence ID" value="SNX95350.1"/>
    <property type="molecule type" value="Genomic_DNA"/>
</dbReference>
<protein>
    <submittedName>
        <fullName evidence="4">Uncharacterized conserved protein YndB, AHSA1/START domain</fullName>
    </submittedName>
</protein>
<sequence>MTQQDAHARRGVVSTEPDGRQRLEFRRSWPDPVDDVWAALTEPDRLARWIGTYDGERGPGGTGTFVMTHEEGEHEGEAMRIVECDPPRRLVLEWTTSEQWRVELDLTSDGGTTTLVFTQVLAAGTGVGDVAGGWHWYLDKLEAELTGTGGPGEWAPFWAEVGPLYGRGGAG</sequence>
<dbReference type="SUPFAM" id="SSF55961">
    <property type="entry name" value="Bet v1-like"/>
    <property type="match status" value="1"/>
</dbReference>